<sequence>MIYYYDGTLDGLFMVIFEKYKEIGNCEIKTKSNQVNFLESELIETNLAKSERVITSIRENIGEEFLANCFKVFKSIHPKKEEIIAVTTKSCLVFGNAYLGSAKKSAVLFNRIVHKFNHEVHAYKGFTRFREIQDNYLLAEITPENDVLVYITQHFLKRMPAEKFIIFDKNRQKASLCEFGKYEEVEILEMNAEDSDKEAIFKDAWRGFYEAIGIDERKNEKLMQANMPKKYWKYLPEKN</sequence>
<keyword evidence="3" id="KW-1185">Reference proteome</keyword>
<dbReference type="NCBIfam" id="TIGR03915">
    <property type="entry name" value="SAM_7_link_chp"/>
    <property type="match status" value="1"/>
</dbReference>
<dbReference type="InterPro" id="IPR023875">
    <property type="entry name" value="DNA_repair_put"/>
</dbReference>
<comment type="caution">
    <text evidence="2">The sequence shown here is derived from an EMBL/GenBank/DDBJ whole genome shotgun (WGS) entry which is preliminary data.</text>
</comment>
<protein>
    <submittedName>
        <fullName evidence="2">TIGR03915 family putative DNA repair protein</fullName>
    </submittedName>
</protein>
<proteinExistence type="predicted"/>
<dbReference type="EMBL" id="JBGMEI010000003">
    <property type="protein sequence ID" value="MFO3665301.1"/>
    <property type="molecule type" value="Genomic_DNA"/>
</dbReference>
<evidence type="ECO:0000313" key="2">
    <source>
        <dbReference type="EMBL" id="MFO3665301.1"/>
    </source>
</evidence>
<reference evidence="2 3" key="1">
    <citation type="journal article" date="2025" name="Anaerobe">
        <title>Description of Anaerococcus kampingiae sp. nov., Anaerococcus groningensis sp. nov., Anaerococcus martiniensis sp. nov., and Anaerococcus cruorum sp. nov., isolated from human clinical specimens.</title>
        <authorList>
            <person name="Boiten K.E."/>
            <person name="Meijer J."/>
            <person name="van Wezel E.M."/>
            <person name="Veloo A.C.M."/>
        </authorList>
    </citation>
    <scope>NUCLEOTIDE SEQUENCE [LARGE SCALE GENOMIC DNA]</scope>
    <source>
        <strain evidence="2 3">ENR0831</strain>
    </source>
</reference>
<feature type="domain" description="DUF4130" evidence="1">
    <location>
        <begin position="96"/>
        <end position="237"/>
    </location>
</feature>
<dbReference type="RefSeq" id="WP_410031012.1">
    <property type="nucleotide sequence ID" value="NZ_JBGMEI010000003.1"/>
</dbReference>
<organism evidence="2 3">
    <name type="scientific">Anaerococcus martiniensis</name>
    <dbReference type="NCBI Taxonomy" id="3115615"/>
    <lineage>
        <taxon>Bacteria</taxon>
        <taxon>Bacillati</taxon>
        <taxon>Bacillota</taxon>
        <taxon>Tissierellia</taxon>
        <taxon>Tissierellales</taxon>
        <taxon>Peptoniphilaceae</taxon>
        <taxon>Anaerococcus</taxon>
    </lineage>
</organism>
<evidence type="ECO:0000259" key="1">
    <source>
        <dbReference type="Pfam" id="PF13566"/>
    </source>
</evidence>
<dbReference type="InterPro" id="IPR025404">
    <property type="entry name" value="DUF4130"/>
</dbReference>
<accession>A0ABW9M9N5</accession>
<dbReference type="Proteomes" id="UP001637996">
    <property type="component" value="Unassembled WGS sequence"/>
</dbReference>
<name>A0ABW9M9N5_9FIRM</name>
<dbReference type="Pfam" id="PF13566">
    <property type="entry name" value="DUF4130"/>
    <property type="match status" value="1"/>
</dbReference>
<evidence type="ECO:0000313" key="3">
    <source>
        <dbReference type="Proteomes" id="UP001637996"/>
    </source>
</evidence>
<gene>
    <name evidence="2" type="ORF">ACCQ41_03415</name>
</gene>